<organism evidence="1">
    <name type="scientific">Treponema denticola H1-T</name>
    <dbReference type="NCBI Taxonomy" id="999431"/>
    <lineage>
        <taxon>Bacteria</taxon>
        <taxon>Pseudomonadati</taxon>
        <taxon>Spirochaetota</taxon>
        <taxon>Spirochaetia</taxon>
        <taxon>Spirochaetales</taxon>
        <taxon>Treponemataceae</taxon>
        <taxon>Treponema</taxon>
    </lineage>
</organism>
<accession>M2BA68</accession>
<dbReference type="PATRIC" id="fig|999431.4.peg.664"/>
<name>M2BA68_TREDN</name>
<dbReference type="EMBL" id="AGDW01000011">
    <property type="protein sequence ID" value="EMB32611.1"/>
    <property type="molecule type" value="Genomic_DNA"/>
</dbReference>
<dbReference type="AlphaFoldDB" id="M2BA68"/>
<gene>
    <name evidence="1" type="ORF">HMPREF9725_00640</name>
</gene>
<dbReference type="Proteomes" id="UP000011708">
    <property type="component" value="Chromosome"/>
</dbReference>
<sequence length="153" mass="17538">MTMKVYLDNCCYNRPYDDQNYLSISLETQAKLLVQLLIKEKHLELASSFILDYENSCNPYMDRKTAIKNFLNDNVSDYVCSEKSEEVITKAEIVMATGVKMKDSCHIVCAEMMNFDYLLSTDKGMLKYKSGTLKLLNPIEFIDLLNGGNKNDD</sequence>
<evidence type="ECO:0000313" key="1">
    <source>
        <dbReference type="EMBL" id="EMB32611.1"/>
    </source>
</evidence>
<comment type="caution">
    <text evidence="1">The sequence shown here is derived from an EMBL/GenBank/DDBJ whole genome shotgun (WGS) entry which is preliminary data.</text>
</comment>
<dbReference type="HOGENOM" id="CLU_111934_0_0_12"/>
<evidence type="ECO:0008006" key="2">
    <source>
        <dbReference type="Google" id="ProtNLM"/>
    </source>
</evidence>
<dbReference type="SUPFAM" id="SSF88723">
    <property type="entry name" value="PIN domain-like"/>
    <property type="match status" value="1"/>
</dbReference>
<protein>
    <recommendedName>
        <fullName evidence="2">PIN domain-containing protein</fullName>
    </recommendedName>
</protein>
<dbReference type="InterPro" id="IPR029060">
    <property type="entry name" value="PIN-like_dom_sf"/>
</dbReference>
<dbReference type="RefSeq" id="WP_002673164.1">
    <property type="nucleotide sequence ID" value="NZ_CM001794.1"/>
</dbReference>
<reference evidence="1" key="1">
    <citation type="submission" date="2012-01" db="EMBL/GenBank/DDBJ databases">
        <title>The Genome Sequence of Treponema denticola H1-T.</title>
        <authorList>
            <consortium name="The Broad Institute Genome Sequencing Platform"/>
            <person name="Earl A."/>
            <person name="Ward D."/>
            <person name="Feldgarden M."/>
            <person name="Gevers D."/>
            <person name="Blanton J.M."/>
            <person name="Fenno C.J."/>
            <person name="Baranova O.V."/>
            <person name="Mathney J."/>
            <person name="Dewhirst F.E."/>
            <person name="Izard J."/>
            <person name="Young S.K."/>
            <person name="Zeng Q."/>
            <person name="Gargeya S."/>
            <person name="Fitzgerald M."/>
            <person name="Haas B."/>
            <person name="Abouelleil A."/>
            <person name="Alvarado L."/>
            <person name="Arachchi H.M."/>
            <person name="Berlin A."/>
            <person name="Chapman S.B."/>
            <person name="Gearin G."/>
            <person name="Goldberg J."/>
            <person name="Griggs A."/>
            <person name="Gujja S."/>
            <person name="Hansen M."/>
            <person name="Heiman D."/>
            <person name="Howarth C."/>
            <person name="Larimer J."/>
            <person name="Lui A."/>
            <person name="MacDonald P.J.P."/>
            <person name="McCowen C."/>
            <person name="Montmayeur A."/>
            <person name="Murphy C."/>
            <person name="Neiman D."/>
            <person name="Pearson M."/>
            <person name="Priest M."/>
            <person name="Roberts A."/>
            <person name="Saif S."/>
            <person name="Shea T."/>
            <person name="Sisk P."/>
            <person name="Stolte C."/>
            <person name="Sykes S."/>
            <person name="Wortman J."/>
            <person name="Nusbaum C."/>
            <person name="Birren B."/>
        </authorList>
    </citation>
    <scope>NUCLEOTIDE SEQUENCE [LARGE SCALE GENOMIC DNA]</scope>
    <source>
        <strain evidence="1">H1-T</strain>
    </source>
</reference>
<proteinExistence type="predicted"/>